<sequence>MKKYLVILAFLLPTLVFANQDFGFLKQNLWVSPDPFFSGETVRVYTVIFNGGDTDISGKVGFFDNNESVGEVDFSLAGSGRLRDVWFDWPASEGEHRLSAKIVGAVVTNGDGSSLALILEEQASGEIIRQVDVDTDGDRIGDILDEDDDNDGLTDEEEALLGTDSKKVDTDGDGLNDKEDPAPKIFNLEGPKNIEVAKLGSETGLAQVASSGAFNVLEKFRTAQVAGLEDKKEELKSALGQQAAVVAEEQDAIAGEKNAAVDAFNEAAGQDVLMVVNENTGLPDLSLTRVLKLLYLGVVYIGLFIFDHKTVFYSLLGLIGLKFLFILFRRVFRR</sequence>
<keyword evidence="2" id="KW-0964">Secreted</keyword>
<evidence type="ECO:0000256" key="2">
    <source>
        <dbReference type="ARBA" id="ARBA00022525"/>
    </source>
</evidence>
<protein>
    <recommendedName>
        <fullName evidence="10">CARDB domain-containing protein</fullName>
    </recommendedName>
</protein>
<reference evidence="9" key="1">
    <citation type="submission" date="2017-09" db="EMBL/GenBank/DDBJ databases">
        <title>Depth-based differentiation of microbial function through sediment-hosted aquifers and enrichment of novel symbionts in the deep terrestrial subsurface.</title>
        <authorList>
            <person name="Probst A.J."/>
            <person name="Ladd B."/>
            <person name="Jarett J.K."/>
            <person name="Geller-Mcgrath D.E."/>
            <person name="Sieber C.M.K."/>
            <person name="Emerson J.B."/>
            <person name="Anantharaman K."/>
            <person name="Thomas B.C."/>
            <person name="Malmstrom R."/>
            <person name="Stieglmeier M."/>
            <person name="Klingl A."/>
            <person name="Woyke T."/>
            <person name="Ryan C.M."/>
            <person name="Banfield J.F."/>
        </authorList>
    </citation>
    <scope>NUCLEOTIDE SEQUENCE [LARGE SCALE GENOMIC DNA]</scope>
</reference>
<evidence type="ECO:0008006" key="10">
    <source>
        <dbReference type="Google" id="ProtNLM"/>
    </source>
</evidence>
<organism evidence="8 9">
    <name type="scientific">Candidatus Harrisonbacteria bacterium CG10_big_fil_rev_8_21_14_0_10_45_28</name>
    <dbReference type="NCBI Taxonomy" id="1974586"/>
    <lineage>
        <taxon>Bacteria</taxon>
        <taxon>Candidatus Harrisoniibacteriota</taxon>
    </lineage>
</organism>
<keyword evidence="6" id="KW-0812">Transmembrane</keyword>
<evidence type="ECO:0000256" key="3">
    <source>
        <dbReference type="ARBA" id="ARBA00022729"/>
    </source>
</evidence>
<evidence type="ECO:0000256" key="7">
    <source>
        <dbReference type="SAM" id="SignalP"/>
    </source>
</evidence>
<proteinExistence type="predicted"/>
<evidence type="ECO:0000313" key="8">
    <source>
        <dbReference type="EMBL" id="PIR88056.1"/>
    </source>
</evidence>
<dbReference type="Pfam" id="PF18884">
    <property type="entry name" value="TSP3_bac"/>
    <property type="match status" value="2"/>
</dbReference>
<keyword evidence="4" id="KW-0106">Calcium</keyword>
<dbReference type="Gene3D" id="4.10.1080.10">
    <property type="entry name" value="TSP type-3 repeat"/>
    <property type="match status" value="1"/>
</dbReference>
<evidence type="ECO:0000256" key="6">
    <source>
        <dbReference type="SAM" id="Phobius"/>
    </source>
</evidence>
<keyword evidence="6" id="KW-0472">Membrane</keyword>
<dbReference type="InterPro" id="IPR059100">
    <property type="entry name" value="TSP3_bac"/>
</dbReference>
<evidence type="ECO:0000256" key="4">
    <source>
        <dbReference type="ARBA" id="ARBA00022837"/>
    </source>
</evidence>
<gene>
    <name evidence="8" type="ORF">COU10_01245</name>
</gene>
<dbReference type="Gene3D" id="2.60.40.10">
    <property type="entry name" value="Immunoglobulins"/>
    <property type="match status" value="1"/>
</dbReference>
<evidence type="ECO:0000256" key="1">
    <source>
        <dbReference type="ARBA" id="ARBA00004613"/>
    </source>
</evidence>
<feature type="chain" id="PRO_5013567667" description="CARDB domain-containing protein" evidence="7">
    <location>
        <begin position="19"/>
        <end position="334"/>
    </location>
</feature>
<evidence type="ECO:0000256" key="5">
    <source>
        <dbReference type="SAM" id="MobiDB-lite"/>
    </source>
</evidence>
<evidence type="ECO:0000313" key="9">
    <source>
        <dbReference type="Proteomes" id="UP000230903"/>
    </source>
</evidence>
<comment type="subcellular location">
    <subcellularLocation>
        <location evidence="1">Secreted</location>
    </subcellularLocation>
</comment>
<dbReference type="GO" id="GO:0005509">
    <property type="term" value="F:calcium ion binding"/>
    <property type="evidence" value="ECO:0007669"/>
    <property type="project" value="InterPro"/>
</dbReference>
<feature type="compositionally biased region" description="Basic and acidic residues" evidence="5">
    <location>
        <begin position="164"/>
        <end position="182"/>
    </location>
</feature>
<name>A0A2H0UQW0_9BACT</name>
<dbReference type="InterPro" id="IPR028974">
    <property type="entry name" value="TSP_type-3_rpt"/>
</dbReference>
<feature type="region of interest" description="Disordered" evidence="5">
    <location>
        <begin position="162"/>
        <end position="182"/>
    </location>
</feature>
<dbReference type="Proteomes" id="UP000230903">
    <property type="component" value="Unassembled WGS sequence"/>
</dbReference>
<dbReference type="AlphaFoldDB" id="A0A2H0UQW0"/>
<feature type="transmembrane region" description="Helical" evidence="6">
    <location>
        <begin position="311"/>
        <end position="328"/>
    </location>
</feature>
<keyword evidence="6" id="KW-1133">Transmembrane helix</keyword>
<keyword evidence="3 7" id="KW-0732">Signal</keyword>
<accession>A0A2H0UQW0</accession>
<feature type="signal peptide" evidence="7">
    <location>
        <begin position="1"/>
        <end position="18"/>
    </location>
</feature>
<comment type="caution">
    <text evidence="8">The sequence shown here is derived from an EMBL/GenBank/DDBJ whole genome shotgun (WGS) entry which is preliminary data.</text>
</comment>
<dbReference type="EMBL" id="PFBC01000018">
    <property type="protein sequence ID" value="PIR88056.1"/>
    <property type="molecule type" value="Genomic_DNA"/>
</dbReference>
<dbReference type="InterPro" id="IPR013783">
    <property type="entry name" value="Ig-like_fold"/>
</dbReference>